<evidence type="ECO:0000313" key="2">
    <source>
        <dbReference type="Proteomes" id="UP001059272"/>
    </source>
</evidence>
<dbReference type="EMBL" id="CP090065">
    <property type="protein sequence ID" value="UVO09287.1"/>
    <property type="molecule type" value="Genomic_DNA"/>
</dbReference>
<reference evidence="1" key="1">
    <citation type="submission" date="2021-12" db="EMBL/GenBank/DDBJ databases">
        <title>Genome sequence of novel Pectobacterium sp. causing blackleg.</title>
        <authorList>
            <person name="Wang J."/>
        </authorList>
    </citation>
    <scope>NUCLEOTIDE SEQUENCE</scope>
    <source>
        <strain evidence="1">BY21311</strain>
    </source>
</reference>
<name>A0AAE9NU38_9GAMM</name>
<dbReference type="KEGG" id="ppoo:LW347_04735"/>
<protein>
    <submittedName>
        <fullName evidence="1">Uncharacterized protein</fullName>
    </submittedName>
</protein>
<dbReference type="RefSeq" id="WP_258884370.1">
    <property type="nucleotide sequence ID" value="NZ_CP090065.1"/>
</dbReference>
<dbReference type="Proteomes" id="UP001059272">
    <property type="component" value="Chromosome"/>
</dbReference>
<organism evidence="1 2">
    <name type="scientific">Pectobacterium polonicum</name>
    <dbReference type="NCBI Taxonomy" id="2485124"/>
    <lineage>
        <taxon>Bacteria</taxon>
        <taxon>Pseudomonadati</taxon>
        <taxon>Pseudomonadota</taxon>
        <taxon>Gammaproteobacteria</taxon>
        <taxon>Enterobacterales</taxon>
        <taxon>Pectobacteriaceae</taxon>
        <taxon>Pectobacterium</taxon>
    </lineage>
</organism>
<accession>A0AAE9NU38</accession>
<gene>
    <name evidence="1" type="ORF">LW347_04735</name>
</gene>
<sequence length="52" mass="6155">MTNYNVITPDIIWLKIEQIELILSAIDQDDLQLKAKLEAELEYWSDQLFGSW</sequence>
<evidence type="ECO:0000313" key="1">
    <source>
        <dbReference type="EMBL" id="UVO09287.1"/>
    </source>
</evidence>
<dbReference type="AlphaFoldDB" id="A0AAE9NU38"/>
<proteinExistence type="predicted"/>